<dbReference type="FunFam" id="3.40.50.300:FF:000012">
    <property type="entry name" value="Transitional endoplasmic reticulum ATPase"/>
    <property type="match status" value="1"/>
</dbReference>
<dbReference type="EMBL" id="VLTN01000057">
    <property type="protein sequence ID" value="KAA0148081.1"/>
    <property type="molecule type" value="Genomic_DNA"/>
</dbReference>
<dbReference type="CDD" id="cd19511">
    <property type="entry name" value="RecA-like_CDC48_r2-like"/>
    <property type="match status" value="1"/>
</dbReference>
<evidence type="ECO:0000259" key="6">
    <source>
        <dbReference type="SMART" id="SM01073"/>
    </source>
</evidence>
<dbReference type="InterPro" id="IPR050168">
    <property type="entry name" value="AAA_ATPase_domain"/>
</dbReference>
<evidence type="ECO:0000256" key="2">
    <source>
        <dbReference type="ARBA" id="ARBA00022741"/>
    </source>
</evidence>
<dbReference type="SUPFAM" id="SSF52540">
    <property type="entry name" value="P-loop containing nucleoside triphosphate hydrolases"/>
    <property type="match status" value="2"/>
</dbReference>
<dbReference type="PANTHER" id="PTHR23077">
    <property type="entry name" value="AAA-FAMILY ATPASE"/>
    <property type="match status" value="1"/>
</dbReference>
<proteinExistence type="predicted"/>
<gene>
    <name evidence="7" type="ORF">FNF29_06876</name>
</gene>
<dbReference type="PANTHER" id="PTHR23077:SF171">
    <property type="entry name" value="NUCLEAR VALOSIN-CONTAINING PROTEIN-LIKE"/>
    <property type="match status" value="1"/>
</dbReference>
<dbReference type="GO" id="GO:0030970">
    <property type="term" value="P:retrograde protein transport, ER to cytosol"/>
    <property type="evidence" value="ECO:0007669"/>
    <property type="project" value="TreeGrafter"/>
</dbReference>
<feature type="region of interest" description="Disordered" evidence="4">
    <location>
        <begin position="489"/>
        <end position="513"/>
    </location>
</feature>
<dbReference type="GO" id="GO:0016887">
    <property type="term" value="F:ATP hydrolysis activity"/>
    <property type="evidence" value="ECO:0007669"/>
    <property type="project" value="InterPro"/>
</dbReference>
<dbReference type="GO" id="GO:0097352">
    <property type="term" value="P:autophagosome maturation"/>
    <property type="evidence" value="ECO:0007669"/>
    <property type="project" value="TreeGrafter"/>
</dbReference>
<dbReference type="InterPro" id="IPR003959">
    <property type="entry name" value="ATPase_AAA_core"/>
</dbReference>
<dbReference type="SMART" id="SM00382">
    <property type="entry name" value="AAA"/>
    <property type="match status" value="2"/>
</dbReference>
<dbReference type="GO" id="GO:0005829">
    <property type="term" value="C:cytosol"/>
    <property type="evidence" value="ECO:0007669"/>
    <property type="project" value="TreeGrafter"/>
</dbReference>
<dbReference type="Gene3D" id="2.40.40.20">
    <property type="match status" value="1"/>
</dbReference>
<dbReference type="InterPro" id="IPR027417">
    <property type="entry name" value="P-loop_NTPase"/>
</dbReference>
<accession>A0A5A8C893</accession>
<evidence type="ECO:0000313" key="8">
    <source>
        <dbReference type="Proteomes" id="UP000323011"/>
    </source>
</evidence>
<protein>
    <recommendedName>
        <fullName evidence="9">AAA+ ATPase domain-containing protein</fullName>
    </recommendedName>
</protein>
<keyword evidence="3" id="KW-0067">ATP-binding</keyword>
<dbReference type="Gene3D" id="3.10.330.10">
    <property type="match status" value="1"/>
</dbReference>
<sequence length="905" mass="96928">MAAAGGDTKLMVAVMERHVDDPRASSVVEMNAATIDKLELFEGDYVRIIARKGRETVLLVAPNDSHPDNVVAINDAQRRNLGVSPSDYVTLETANPGDLTEVAIAPIEEYIKGLTGDIGYTFVLPYFRPEAWTHPTTHEEVTGQRRVVRKHDLIRCKGAGKDIWCKIMDVEAPDGSDYGRVVPAGEGAAATKLVMLDAIPMAQGEDQLNAIGWDDIGGLDEEVRRIRQVVELPLKHPVLFTTMGVRPPSGVLLHGPPGTGKTMIAKALENETGVRMLVINGPSIVAGDGAKGLESVFGEARKIASEEGACLIFMDEVDSIAPSRERAKSDEAKQIVTALLTEMDGMGTSDRVMVIATTNRPNVLDPAVRRSGRFDTEILIPAPSREARFDILSKLTRRMRLELEDPIDKVDLWAVAEVTHGYVGADLASVCMKAAVNCVREMLRADPEQAEAERETTSKVAAAAADAKRAHAEADAAAAAAAAAAGGDAAAAAAAPEGKEQEEEEEEEETFGLEPDSSAMMLLDFDEDDIPAEWLDQMRIVQSDFMAALDMTTASTMREVAIERPSTRFRDIGGLNEVKKAMRDMVEMPVKYPAMFKQMGLSPPAGALMYGPPGCGKTLIAKAMANECGVNFISIKGPQLMTKWFGESEENVRDIFNKARQAAPAILFFDELDSIARTRGGWGASSAGGVHDRIVNQLLTELDGVIERKSVFVVGATNLPDAIDPALRRPGRLDQLIFVPMPDPEARRSIFKAVLRKSIVARDVDVDAISDSCDGFTGSDIAGLCQMAIKISVRERLVRVMEVFHAAGGKGKKALKAAKAATADWAMNVNCFQRARAASKASVTRAQLQQYLDSKARFEASTGGAASSGGAVGQLAGAFAAAASAGGAAMATAAADAIDEDEFFD</sequence>
<dbReference type="PROSITE" id="PS00674">
    <property type="entry name" value="AAA"/>
    <property type="match status" value="2"/>
</dbReference>
<dbReference type="Pfam" id="PF17862">
    <property type="entry name" value="AAA_lid_3"/>
    <property type="match status" value="2"/>
</dbReference>
<feature type="domain" description="CDC48 N-terminal subdomain" evidence="6">
    <location>
        <begin position="11"/>
        <end position="96"/>
    </location>
</feature>
<dbReference type="GO" id="GO:0005524">
    <property type="term" value="F:ATP binding"/>
    <property type="evidence" value="ECO:0007669"/>
    <property type="project" value="UniProtKB-KW"/>
</dbReference>
<dbReference type="GO" id="GO:0051228">
    <property type="term" value="P:mitotic spindle disassembly"/>
    <property type="evidence" value="ECO:0007669"/>
    <property type="project" value="TreeGrafter"/>
</dbReference>
<keyword evidence="8" id="KW-1185">Reference proteome</keyword>
<dbReference type="Pfam" id="PF02359">
    <property type="entry name" value="CDC48_N"/>
    <property type="match status" value="1"/>
</dbReference>
<dbReference type="GO" id="GO:0031593">
    <property type="term" value="F:polyubiquitin modification-dependent protein binding"/>
    <property type="evidence" value="ECO:0007669"/>
    <property type="project" value="TreeGrafter"/>
</dbReference>
<evidence type="ECO:0000313" key="7">
    <source>
        <dbReference type="EMBL" id="KAA0148081.1"/>
    </source>
</evidence>
<dbReference type="InterPro" id="IPR041569">
    <property type="entry name" value="AAA_lid_3"/>
</dbReference>
<dbReference type="InterPro" id="IPR003960">
    <property type="entry name" value="ATPase_AAA_CS"/>
</dbReference>
<dbReference type="Pfam" id="PF00004">
    <property type="entry name" value="AAA"/>
    <property type="match status" value="2"/>
</dbReference>
<dbReference type="GO" id="GO:0005634">
    <property type="term" value="C:nucleus"/>
    <property type="evidence" value="ECO:0007669"/>
    <property type="project" value="TreeGrafter"/>
</dbReference>
<feature type="compositionally biased region" description="Acidic residues" evidence="4">
    <location>
        <begin position="500"/>
        <end position="511"/>
    </location>
</feature>
<dbReference type="GO" id="GO:0034098">
    <property type="term" value="C:VCP-NPL4-UFD1 AAA ATPase complex"/>
    <property type="evidence" value="ECO:0007669"/>
    <property type="project" value="TreeGrafter"/>
</dbReference>
<name>A0A5A8C893_CAFRO</name>
<dbReference type="OMA" id="KAMANEC"/>
<dbReference type="InterPro" id="IPR003338">
    <property type="entry name" value="CDC4_N-term_subdom"/>
</dbReference>
<dbReference type="Proteomes" id="UP000323011">
    <property type="component" value="Unassembled WGS sequence"/>
</dbReference>
<dbReference type="FunFam" id="3.40.50.300:FF:000018">
    <property type="entry name" value="Cell division control 48"/>
    <property type="match status" value="1"/>
</dbReference>
<dbReference type="SMART" id="SM01073">
    <property type="entry name" value="CDC48_N"/>
    <property type="match status" value="1"/>
</dbReference>
<keyword evidence="2" id="KW-0547">Nucleotide-binding</keyword>
<evidence type="ECO:0000256" key="4">
    <source>
        <dbReference type="SAM" id="MobiDB-lite"/>
    </source>
</evidence>
<evidence type="ECO:0008006" key="9">
    <source>
        <dbReference type="Google" id="ProtNLM"/>
    </source>
</evidence>
<feature type="domain" description="AAA+ ATPase" evidence="5">
    <location>
        <begin position="247"/>
        <end position="384"/>
    </location>
</feature>
<dbReference type="Gene3D" id="3.40.50.300">
    <property type="entry name" value="P-loop containing nucleotide triphosphate hydrolases"/>
    <property type="match status" value="2"/>
</dbReference>
<dbReference type="SUPFAM" id="SSF50692">
    <property type="entry name" value="ADC-like"/>
    <property type="match status" value="1"/>
</dbReference>
<feature type="domain" description="AAA+ ATPase" evidence="5">
    <location>
        <begin position="603"/>
        <end position="743"/>
    </location>
</feature>
<dbReference type="InterPro" id="IPR009010">
    <property type="entry name" value="Asp_de-COase-like_dom_sf"/>
</dbReference>
<dbReference type="Gene3D" id="1.10.8.60">
    <property type="match status" value="2"/>
</dbReference>
<dbReference type="InterPro" id="IPR003593">
    <property type="entry name" value="AAA+_ATPase"/>
</dbReference>
<keyword evidence="1" id="KW-0677">Repeat</keyword>
<reference evidence="7 8" key="1">
    <citation type="submission" date="2019-07" db="EMBL/GenBank/DDBJ databases">
        <title>Genomes of Cafeteria roenbergensis.</title>
        <authorList>
            <person name="Fischer M.G."/>
            <person name="Hackl T."/>
            <person name="Roman M."/>
        </authorList>
    </citation>
    <scope>NUCLEOTIDE SEQUENCE [LARGE SCALE GENOMIC DNA]</scope>
    <source>
        <strain evidence="7 8">BVI</strain>
    </source>
</reference>
<evidence type="ECO:0000256" key="3">
    <source>
        <dbReference type="ARBA" id="ARBA00022840"/>
    </source>
</evidence>
<dbReference type="AlphaFoldDB" id="A0A5A8C893"/>
<organism evidence="7 8">
    <name type="scientific">Cafeteria roenbergensis</name>
    <name type="common">Marine flagellate</name>
    <dbReference type="NCBI Taxonomy" id="33653"/>
    <lineage>
        <taxon>Eukaryota</taxon>
        <taxon>Sar</taxon>
        <taxon>Stramenopiles</taxon>
        <taxon>Bigyra</taxon>
        <taxon>Opalozoa</taxon>
        <taxon>Bicosoecida</taxon>
        <taxon>Cafeteriaceae</taxon>
        <taxon>Cafeteria</taxon>
    </lineage>
</organism>
<evidence type="ECO:0000259" key="5">
    <source>
        <dbReference type="SMART" id="SM00382"/>
    </source>
</evidence>
<evidence type="ECO:0000256" key="1">
    <source>
        <dbReference type="ARBA" id="ARBA00022737"/>
    </source>
</evidence>
<comment type="caution">
    <text evidence="7">The sequence shown here is derived from an EMBL/GenBank/DDBJ whole genome shotgun (WGS) entry which is preliminary data.</text>
</comment>